<feature type="transmembrane region" description="Helical" evidence="1">
    <location>
        <begin position="117"/>
        <end position="136"/>
    </location>
</feature>
<protein>
    <submittedName>
        <fullName evidence="2">Membrane protein</fullName>
    </submittedName>
</protein>
<feature type="transmembrane region" description="Helical" evidence="1">
    <location>
        <begin position="221"/>
        <end position="238"/>
    </location>
</feature>
<sequence length="498" mass="56305">MTKLKQQFWRATRLFQQLMPPPLLATLLCAGLAAYVAFVPPINGLADNGDFYRAMYTNGIYKLLGTHYNYFDFVTQKFGLMKYYNDYRSVNFSSQPLFVKVAIGLNKLFYSKTVFDIRFMGIVNVIPYLGGIYLLTDALTYPAKRFRNYLIAGLVVLVFGDSSFTLYLNSFFAEPQMLGLTLISFSAVLLLARQRYRRRWPLVALYFVCTVLLITNKSQNAPLALSFVVVTIGLLFLPHFNAMRVYLLAGMVMILITGGLTYKLIGQDFVDINTYQTFSHGILTQTDDPSKDLAQNGIDEQYALMQSQDYYAKQFATIQASGSYVKKNLVSKLGVGWVLKYYATHLKQFGKLMDLAAADVMITQVKAVGDYTQASGAPAGKQLTFFTTYSQIAGAFFPQKFAFNCLLVVALVMVYLVGFYNDLRQQRIEGVLRFFLVLGFLSIFIFVPIISIIGDGDADLAKHLFMVPVSIDLIVMLFISDTLNHRLWHAYREEDQDA</sequence>
<keyword evidence="1" id="KW-0812">Transmembrane</keyword>
<evidence type="ECO:0000256" key="1">
    <source>
        <dbReference type="SAM" id="Phobius"/>
    </source>
</evidence>
<evidence type="ECO:0000313" key="2">
    <source>
        <dbReference type="EMBL" id="KZU94191.1"/>
    </source>
</evidence>
<reference evidence="2 3" key="1">
    <citation type="submission" date="2016-03" db="EMBL/GenBank/DDBJ databases">
        <title>Comparative genomics of 54 Lactobacillus plantarum strains reveals genomic uncoupling from niche constraints.</title>
        <authorList>
            <person name="Martino M.E."/>
        </authorList>
    </citation>
    <scope>NUCLEOTIDE SEQUENCE [LARGE SCALE GENOMIC DNA]</scope>
    <source>
        <strain evidence="2 3">19.1</strain>
    </source>
</reference>
<keyword evidence="1" id="KW-0472">Membrane</keyword>
<feature type="transmembrane region" description="Helical" evidence="1">
    <location>
        <begin position="199"/>
        <end position="215"/>
    </location>
</feature>
<dbReference type="RefSeq" id="WP_080333744.1">
    <property type="nucleotide sequence ID" value="NZ_CP010528.1"/>
</dbReference>
<feature type="transmembrane region" description="Helical" evidence="1">
    <location>
        <begin position="460"/>
        <end position="479"/>
    </location>
</feature>
<feature type="transmembrane region" description="Helical" evidence="1">
    <location>
        <begin position="432"/>
        <end position="454"/>
    </location>
</feature>
<feature type="transmembrane region" description="Helical" evidence="1">
    <location>
        <begin position="401"/>
        <end position="420"/>
    </location>
</feature>
<dbReference type="AlphaFoldDB" id="A0A162GH14"/>
<comment type="caution">
    <text evidence="2">The sequence shown here is derived from an EMBL/GenBank/DDBJ whole genome shotgun (WGS) entry which is preliminary data.</text>
</comment>
<dbReference type="EMBL" id="LUXM01000033">
    <property type="protein sequence ID" value="KZU94191.1"/>
    <property type="molecule type" value="Genomic_DNA"/>
</dbReference>
<keyword evidence="1" id="KW-1133">Transmembrane helix</keyword>
<gene>
    <name evidence="2" type="ORF">Lp19_2165</name>
</gene>
<proteinExistence type="predicted"/>
<evidence type="ECO:0000313" key="3">
    <source>
        <dbReference type="Proteomes" id="UP000076882"/>
    </source>
</evidence>
<dbReference type="PATRIC" id="fig|1590.198.peg.2883"/>
<accession>A0A162GH14</accession>
<dbReference type="Proteomes" id="UP000076882">
    <property type="component" value="Unassembled WGS sequence"/>
</dbReference>
<feature type="transmembrane region" description="Helical" evidence="1">
    <location>
        <begin position="175"/>
        <end position="192"/>
    </location>
</feature>
<feature type="transmembrane region" description="Helical" evidence="1">
    <location>
        <begin position="148"/>
        <end position="169"/>
    </location>
</feature>
<organism evidence="2 3">
    <name type="scientific">Lactiplantibacillus plantarum</name>
    <name type="common">Lactobacillus plantarum</name>
    <dbReference type="NCBI Taxonomy" id="1590"/>
    <lineage>
        <taxon>Bacteria</taxon>
        <taxon>Bacillati</taxon>
        <taxon>Bacillota</taxon>
        <taxon>Bacilli</taxon>
        <taxon>Lactobacillales</taxon>
        <taxon>Lactobacillaceae</taxon>
        <taxon>Lactiplantibacillus</taxon>
    </lineage>
</organism>
<feature type="transmembrane region" description="Helical" evidence="1">
    <location>
        <begin position="245"/>
        <end position="265"/>
    </location>
</feature>
<feature type="transmembrane region" description="Helical" evidence="1">
    <location>
        <begin position="21"/>
        <end position="42"/>
    </location>
</feature>
<name>A0A162GH14_LACPN</name>